<dbReference type="AlphaFoldDB" id="A0A8J5TT81"/>
<name>A0A8J5TT81_FUSOX</name>
<sequence length="232" mass="25858">MPGPVVSSVTILEYEADYFKDKTSVALTSSTTLPLPITRTATVDENPTPSRVSLPLCARDGKLAYSFLQGYGWDNFEFSETQDPKPEILFGPVGFDAMNWKYFSKPNIVEQGNHPVLEATSGQAAFTIVQADKKPTLQQFTIELPEGAALDDVPLEFMIYVGTGRREPLKRIYSLEGGSYGQRRSPSWDFTNQGIQLDTFEPHVWSGSMTLRRTDTGALVPFHLRQVLLCEV</sequence>
<proteinExistence type="predicted"/>
<evidence type="ECO:0000313" key="2">
    <source>
        <dbReference type="Proteomes" id="UP000693942"/>
    </source>
</evidence>
<evidence type="ECO:0000313" key="1">
    <source>
        <dbReference type="EMBL" id="KAG7410178.1"/>
    </source>
</evidence>
<gene>
    <name evidence="1" type="ORF">Forpi1262_v017690</name>
</gene>
<dbReference type="Proteomes" id="UP000693942">
    <property type="component" value="Unassembled WGS sequence"/>
</dbReference>
<reference evidence="1" key="1">
    <citation type="submission" date="2021-04" db="EMBL/GenBank/DDBJ databases">
        <title>First draft genome resource for Brassicaceae pathogens Fusarium oxysporum f. sp. raphani and Fusarium oxysporum f. sp. rapae.</title>
        <authorList>
            <person name="Asai S."/>
        </authorList>
    </citation>
    <scope>NUCLEOTIDE SEQUENCE</scope>
    <source>
        <strain evidence="1">Tf1262</strain>
    </source>
</reference>
<protein>
    <submittedName>
        <fullName evidence="1">Uncharacterized protein</fullName>
    </submittedName>
</protein>
<comment type="caution">
    <text evidence="1">The sequence shown here is derived from an EMBL/GenBank/DDBJ whole genome shotgun (WGS) entry which is preliminary data.</text>
</comment>
<accession>A0A8J5TT81</accession>
<dbReference type="EMBL" id="JAELUR010000026">
    <property type="protein sequence ID" value="KAG7410178.1"/>
    <property type="molecule type" value="Genomic_DNA"/>
</dbReference>
<organism evidence="1 2">
    <name type="scientific">Fusarium oxysporum f. sp. raphani</name>
    <dbReference type="NCBI Taxonomy" id="96318"/>
    <lineage>
        <taxon>Eukaryota</taxon>
        <taxon>Fungi</taxon>
        <taxon>Dikarya</taxon>
        <taxon>Ascomycota</taxon>
        <taxon>Pezizomycotina</taxon>
        <taxon>Sordariomycetes</taxon>
        <taxon>Hypocreomycetidae</taxon>
        <taxon>Hypocreales</taxon>
        <taxon>Nectriaceae</taxon>
        <taxon>Fusarium</taxon>
        <taxon>Fusarium oxysporum species complex</taxon>
    </lineage>
</organism>